<dbReference type="EMBL" id="VNKQ01000008">
    <property type="protein sequence ID" value="KAG0649378.1"/>
    <property type="molecule type" value="Genomic_DNA"/>
</dbReference>
<evidence type="ECO:0000256" key="1">
    <source>
        <dbReference type="SAM" id="MobiDB-lite"/>
    </source>
</evidence>
<feature type="compositionally biased region" description="Basic residues" evidence="1">
    <location>
        <begin position="7"/>
        <end position="17"/>
    </location>
</feature>
<evidence type="ECO:0000259" key="2">
    <source>
        <dbReference type="Pfam" id="PF20233"/>
    </source>
</evidence>
<evidence type="ECO:0000313" key="4">
    <source>
        <dbReference type="Proteomes" id="UP000785200"/>
    </source>
</evidence>
<name>A0A9P7AX93_9HELO</name>
<feature type="region of interest" description="Disordered" evidence="1">
    <location>
        <begin position="1"/>
        <end position="22"/>
    </location>
</feature>
<keyword evidence="4" id="KW-1185">Reference proteome</keyword>
<feature type="domain" description="DUF6590" evidence="2">
    <location>
        <begin position="174"/>
        <end position="324"/>
    </location>
</feature>
<proteinExistence type="predicted"/>
<organism evidence="3 4">
    <name type="scientific">Hyphodiscus hymeniophilus</name>
    <dbReference type="NCBI Taxonomy" id="353542"/>
    <lineage>
        <taxon>Eukaryota</taxon>
        <taxon>Fungi</taxon>
        <taxon>Dikarya</taxon>
        <taxon>Ascomycota</taxon>
        <taxon>Pezizomycotina</taxon>
        <taxon>Leotiomycetes</taxon>
        <taxon>Helotiales</taxon>
        <taxon>Hyphodiscaceae</taxon>
        <taxon>Hyphodiscus</taxon>
    </lineage>
</organism>
<accession>A0A9P7AX93</accession>
<comment type="caution">
    <text evidence="3">The sequence shown here is derived from an EMBL/GenBank/DDBJ whole genome shotgun (WGS) entry which is preliminary data.</text>
</comment>
<dbReference type="InterPro" id="IPR046497">
    <property type="entry name" value="DUF6590"/>
</dbReference>
<sequence length="550" mass="61307">MSSSNTRHPRKGYKGKGAKNTSTWTQWQWDERGWYYRSRTGPSGQLENQYDHPANQQATPPIIGEPPIVETPFPKWDNYTPRQVPATSKYTATYPTPVAQTPYSTSNPYSSVDGVSSINSVTDQLASTYITAEYGTPLENNPQRVESAFPGKLRRSASPINSDLSGYQSIKDGSRFFKVGRVFRCMWSEPAGSNARGYLYATPSSKGEGIYSKTRYFVVVQEQRDCCTCLPIGTYGRQGTKKRGITPGDYAAVYDSAMGKAPPTPGEAMTKESFPIIAEGQSTDPLSRIDLMSRIDFGRIYTVEHNVKVVKVGRIQPHHIPRLKRYFRQTFLGETEAPAESSQQSPSANTFSSSYLPTSVLAEASGYDAESSTTNPIWYGGPIWYGANPQTTTSSLSFGRLGGRTRRARTAIVVSNPKFTPRPHFNRGPKQQTKLSTALLHPFSKMTTTGMVVRTQMMKKFTPRPHFNRGPKQQTKLSTALLHPFSKMTTTGMVVRTQMMKKFTPRPHFNRGPKQQTKLSTALLPLLPKMTTTGMVVRTQMMKKTSTLED</sequence>
<dbReference type="Pfam" id="PF20233">
    <property type="entry name" value="DUF6590"/>
    <property type="match status" value="1"/>
</dbReference>
<dbReference type="OrthoDB" id="3559580at2759"/>
<dbReference type="Proteomes" id="UP000785200">
    <property type="component" value="Unassembled WGS sequence"/>
</dbReference>
<gene>
    <name evidence="3" type="ORF">D0Z07_4409</name>
</gene>
<dbReference type="AlphaFoldDB" id="A0A9P7AX93"/>
<dbReference type="PANTHER" id="PTHR35391:SF5">
    <property type="entry name" value="DUF6590 DOMAIN-CONTAINING PROTEIN"/>
    <property type="match status" value="1"/>
</dbReference>
<dbReference type="PANTHER" id="PTHR35391">
    <property type="entry name" value="C2H2-TYPE DOMAIN-CONTAINING PROTEIN-RELATED"/>
    <property type="match status" value="1"/>
</dbReference>
<protein>
    <recommendedName>
        <fullName evidence="2">DUF6590 domain-containing protein</fullName>
    </recommendedName>
</protein>
<reference evidence="3" key="1">
    <citation type="submission" date="2019-07" db="EMBL/GenBank/DDBJ databases">
        <title>Hyphodiscus hymeniophilus genome sequencing and assembly.</title>
        <authorList>
            <person name="Kramer G."/>
            <person name="Nodwell J."/>
        </authorList>
    </citation>
    <scope>NUCLEOTIDE SEQUENCE</scope>
    <source>
        <strain evidence="3">ATCC 34498</strain>
    </source>
</reference>
<evidence type="ECO:0000313" key="3">
    <source>
        <dbReference type="EMBL" id="KAG0649378.1"/>
    </source>
</evidence>